<dbReference type="InterPro" id="IPR028203">
    <property type="entry name" value="PSII_CF48-like_dom"/>
</dbReference>
<accession>A0ABU1ZIB5</accession>
<organism evidence="5 6">
    <name type="scientific">Pelomonas aquatica</name>
    <dbReference type="NCBI Taxonomy" id="431058"/>
    <lineage>
        <taxon>Bacteria</taxon>
        <taxon>Pseudomonadati</taxon>
        <taxon>Pseudomonadota</taxon>
        <taxon>Betaproteobacteria</taxon>
        <taxon>Burkholderiales</taxon>
        <taxon>Sphaerotilaceae</taxon>
        <taxon>Roseateles</taxon>
    </lineage>
</organism>
<dbReference type="Proteomes" id="UP001180536">
    <property type="component" value="Unassembled WGS sequence"/>
</dbReference>
<sequence>MRRLAFLALACAVSAQAAAPAPAALTEPALISPKALTAATLAAARAGDRLLAAGERGTVLWSDDGGKAWQQAAVPVRAGLTALRFVDASNGWAAGHLGVILKTSDGGKTWLKQLDGLQAAQALLATASDDAGRRAAQRMVEEGADKPWFDIEAIDAHQAIAVGAYGLAMVTRDGGASWQPLPTRAANPRGLHLYGVRVVNGQWFIAGEQGLLLRSSDGGATFAALASPYKGSFFGLLASDSGALLAYGLRGSVYRSADAGNSWVKVELGTPLSLQAGMAQRGELTLLAQTGELFSSADDGLSFTRRPPPAGPLPAAGLAAAPDGAWVIASLRGTRRASPTP</sequence>
<keyword evidence="1" id="KW-0602">Photosynthesis</keyword>
<dbReference type="Gene3D" id="2.130.10.10">
    <property type="entry name" value="YVTN repeat-like/Quinoprotein amine dehydrogenase"/>
    <property type="match status" value="2"/>
</dbReference>
<dbReference type="Pfam" id="PF14870">
    <property type="entry name" value="PSII_BNR"/>
    <property type="match status" value="1"/>
</dbReference>
<feature type="signal peptide" evidence="3">
    <location>
        <begin position="1"/>
        <end position="17"/>
    </location>
</feature>
<dbReference type="InterPro" id="IPR015943">
    <property type="entry name" value="WD40/YVTN_repeat-like_dom_sf"/>
</dbReference>
<evidence type="ECO:0000256" key="2">
    <source>
        <dbReference type="ARBA" id="ARBA00023276"/>
    </source>
</evidence>
<feature type="domain" description="Photosynthesis system II assembly factor Ycf48/Hcf136-like" evidence="4">
    <location>
        <begin position="141"/>
        <end position="264"/>
    </location>
</feature>
<name>A0ABU1ZIB5_9BURK</name>
<comment type="caution">
    <text evidence="5">The sequence shown here is derived from an EMBL/GenBank/DDBJ whole genome shotgun (WGS) entry which is preliminary data.</text>
</comment>
<dbReference type="PANTHER" id="PTHR47199:SF2">
    <property type="entry name" value="PHOTOSYSTEM II STABILITY_ASSEMBLY FACTOR HCF136, CHLOROPLASTIC"/>
    <property type="match status" value="1"/>
</dbReference>
<keyword evidence="3" id="KW-0732">Signal</keyword>
<evidence type="ECO:0000256" key="1">
    <source>
        <dbReference type="ARBA" id="ARBA00022531"/>
    </source>
</evidence>
<dbReference type="RefSeq" id="WP_310349094.1">
    <property type="nucleotide sequence ID" value="NZ_JAVDXQ010000008.1"/>
</dbReference>
<keyword evidence="2" id="KW-0604">Photosystem II</keyword>
<evidence type="ECO:0000313" key="5">
    <source>
        <dbReference type="EMBL" id="MDR7299421.1"/>
    </source>
</evidence>
<reference evidence="5 6" key="1">
    <citation type="submission" date="2023-07" db="EMBL/GenBank/DDBJ databases">
        <title>Sorghum-associated microbial communities from plants grown in Nebraska, USA.</title>
        <authorList>
            <person name="Schachtman D."/>
        </authorList>
    </citation>
    <scope>NUCLEOTIDE SEQUENCE [LARGE SCALE GENOMIC DNA]</scope>
    <source>
        <strain evidence="5 6">BE310</strain>
    </source>
</reference>
<dbReference type="SUPFAM" id="SSF110296">
    <property type="entry name" value="Oligoxyloglucan reducing end-specific cellobiohydrolase"/>
    <property type="match status" value="1"/>
</dbReference>
<evidence type="ECO:0000259" key="4">
    <source>
        <dbReference type="Pfam" id="PF14870"/>
    </source>
</evidence>
<dbReference type="EMBL" id="JAVDXQ010000008">
    <property type="protein sequence ID" value="MDR7299421.1"/>
    <property type="molecule type" value="Genomic_DNA"/>
</dbReference>
<keyword evidence="6" id="KW-1185">Reference proteome</keyword>
<proteinExistence type="predicted"/>
<protein>
    <submittedName>
        <fullName evidence="5">Photosystem II stability/assembly factor-like uncharacterized protein</fullName>
    </submittedName>
</protein>
<gene>
    <name evidence="5" type="ORF">J2X16_004791</name>
</gene>
<evidence type="ECO:0000313" key="6">
    <source>
        <dbReference type="Proteomes" id="UP001180536"/>
    </source>
</evidence>
<feature type="chain" id="PRO_5045920533" evidence="3">
    <location>
        <begin position="18"/>
        <end position="341"/>
    </location>
</feature>
<dbReference type="PANTHER" id="PTHR47199">
    <property type="entry name" value="PHOTOSYSTEM II STABILITY/ASSEMBLY FACTOR HCF136, CHLOROPLASTIC"/>
    <property type="match status" value="1"/>
</dbReference>
<evidence type="ECO:0000256" key="3">
    <source>
        <dbReference type="SAM" id="SignalP"/>
    </source>
</evidence>